<evidence type="ECO:0000313" key="4">
    <source>
        <dbReference type="EMBL" id="SFV67775.1"/>
    </source>
</evidence>
<dbReference type="Gene3D" id="2.40.50.100">
    <property type="match status" value="1"/>
</dbReference>
<sequence length="376" mass="41674">MNISKTILTSVLITSVALFSACSEEKKAPVKKEIPALAVNTVTVKNEPVPIWKQYTGMTKASSDQDVRVRVSGILEKIYFHDGQEVKKGQKLFKIQQAEYIAALNAAKAKKRQDEASLALAKADVARYEPLVEEGLAPRATLEQYQAQEAGLRAAIAGDTAEINRAELDLSYTIITAPISGYASARRVDVGNLVGLNESTLLTTIVSTDPIYAYFSPSQKDVRMFQKYRNKENPIAFIEVPGSEENIRLDGFVDFKNNSVDPLTSTITMRATINNKEGKVLPGTFVYINLFINDKYKFLMVYIEDENHMAKRVDIETNYSTRFYASVSKGLKDGDKLIVSSLVKLRTGIKLISTDTTATDGIKAILQKNNLVPKKK</sequence>
<reference evidence="4" key="1">
    <citation type="submission" date="2016-10" db="EMBL/GenBank/DDBJ databases">
        <authorList>
            <person name="de Groot N.N."/>
        </authorList>
    </citation>
    <scope>NUCLEOTIDE SEQUENCE</scope>
</reference>
<accession>A0A1W1CPW8</accession>
<feature type="domain" description="Multidrug resistance protein MdtA-like beta-barrel" evidence="3">
    <location>
        <begin position="210"/>
        <end position="290"/>
    </location>
</feature>
<dbReference type="NCBIfam" id="TIGR01730">
    <property type="entry name" value="RND_mfp"/>
    <property type="match status" value="1"/>
</dbReference>
<dbReference type="InterPro" id="IPR006143">
    <property type="entry name" value="RND_pump_MFP"/>
</dbReference>
<dbReference type="PANTHER" id="PTHR30158">
    <property type="entry name" value="ACRA/E-RELATED COMPONENT OF DRUG EFFLUX TRANSPORTER"/>
    <property type="match status" value="1"/>
</dbReference>
<dbReference type="SUPFAM" id="SSF111369">
    <property type="entry name" value="HlyD-like secretion proteins"/>
    <property type="match status" value="1"/>
</dbReference>
<dbReference type="GO" id="GO:0005886">
    <property type="term" value="C:plasma membrane"/>
    <property type="evidence" value="ECO:0007669"/>
    <property type="project" value="TreeGrafter"/>
</dbReference>
<dbReference type="GO" id="GO:0022857">
    <property type="term" value="F:transmembrane transporter activity"/>
    <property type="evidence" value="ECO:0007669"/>
    <property type="project" value="InterPro"/>
</dbReference>
<dbReference type="InterPro" id="IPR058624">
    <property type="entry name" value="MdtA-like_HH"/>
</dbReference>
<dbReference type="EMBL" id="FPHF01000100">
    <property type="protein sequence ID" value="SFV67775.1"/>
    <property type="molecule type" value="Genomic_DNA"/>
</dbReference>
<dbReference type="GO" id="GO:0046677">
    <property type="term" value="P:response to antibiotic"/>
    <property type="evidence" value="ECO:0007669"/>
    <property type="project" value="TreeGrafter"/>
</dbReference>
<gene>
    <name evidence="4" type="ORF">MNB_SM-4-938</name>
</gene>
<dbReference type="Gene3D" id="1.10.287.470">
    <property type="entry name" value="Helix hairpin bin"/>
    <property type="match status" value="1"/>
</dbReference>
<dbReference type="AlphaFoldDB" id="A0A1W1CPW8"/>
<proteinExistence type="predicted"/>
<evidence type="ECO:0000259" key="3">
    <source>
        <dbReference type="Pfam" id="PF25944"/>
    </source>
</evidence>
<dbReference type="InterPro" id="IPR058626">
    <property type="entry name" value="MdtA-like_b-barrel"/>
</dbReference>
<dbReference type="Pfam" id="PF25944">
    <property type="entry name" value="Beta-barrel_RND"/>
    <property type="match status" value="1"/>
</dbReference>
<name>A0A1W1CPW8_9ZZZZ</name>
<dbReference type="InterPro" id="IPR058625">
    <property type="entry name" value="MdtA-like_BSH"/>
</dbReference>
<evidence type="ECO:0000259" key="2">
    <source>
        <dbReference type="Pfam" id="PF25917"/>
    </source>
</evidence>
<dbReference type="GO" id="GO:0030313">
    <property type="term" value="C:cell envelope"/>
    <property type="evidence" value="ECO:0007669"/>
    <property type="project" value="UniProtKB-SubCell"/>
</dbReference>
<evidence type="ECO:0000259" key="1">
    <source>
        <dbReference type="Pfam" id="PF25876"/>
    </source>
</evidence>
<protein>
    <submittedName>
        <fullName evidence="4">RND efflux system, membrane fusion protein CmeA</fullName>
    </submittedName>
</protein>
<organism evidence="4">
    <name type="scientific">hydrothermal vent metagenome</name>
    <dbReference type="NCBI Taxonomy" id="652676"/>
    <lineage>
        <taxon>unclassified sequences</taxon>
        <taxon>metagenomes</taxon>
        <taxon>ecological metagenomes</taxon>
    </lineage>
</organism>
<feature type="domain" description="Multidrug resistance protein MdtA-like alpha-helical hairpin" evidence="1">
    <location>
        <begin position="104"/>
        <end position="173"/>
    </location>
</feature>
<feature type="domain" description="Multidrug resistance protein MdtA-like barrel-sandwich hybrid" evidence="2">
    <location>
        <begin position="66"/>
        <end position="204"/>
    </location>
</feature>
<dbReference type="PROSITE" id="PS51257">
    <property type="entry name" value="PROKAR_LIPOPROTEIN"/>
    <property type="match status" value="1"/>
</dbReference>
<dbReference type="Pfam" id="PF25917">
    <property type="entry name" value="BSH_RND"/>
    <property type="match status" value="1"/>
</dbReference>
<dbReference type="Pfam" id="PF25876">
    <property type="entry name" value="HH_MFP_RND"/>
    <property type="match status" value="1"/>
</dbReference>
<dbReference type="Gene3D" id="2.40.30.170">
    <property type="match status" value="1"/>
</dbReference>